<dbReference type="STRING" id="262898.GA0070564_104368"/>
<reference evidence="11" key="1">
    <citation type="submission" date="2016-06" db="EMBL/GenBank/DDBJ databases">
        <authorList>
            <person name="Varghese N."/>
            <person name="Submissions Spin"/>
        </authorList>
    </citation>
    <scope>NUCLEOTIDE SEQUENCE [LARGE SCALE GENOMIC DNA]</scope>
    <source>
        <strain evidence="11">DSM 44830</strain>
    </source>
</reference>
<evidence type="ECO:0000256" key="3">
    <source>
        <dbReference type="ARBA" id="ARBA00022448"/>
    </source>
</evidence>
<name>A0A1C4YTR7_9ACTN</name>
<dbReference type="OrthoDB" id="4016357at2"/>
<evidence type="ECO:0000256" key="6">
    <source>
        <dbReference type="ARBA" id="ARBA00022989"/>
    </source>
</evidence>
<dbReference type="InterPro" id="IPR002549">
    <property type="entry name" value="AI-2E-like"/>
</dbReference>
<keyword evidence="6 9" id="KW-1133">Transmembrane helix</keyword>
<evidence type="ECO:0000256" key="9">
    <source>
        <dbReference type="SAM" id="Phobius"/>
    </source>
</evidence>
<dbReference type="EMBL" id="FMCX01000004">
    <property type="protein sequence ID" value="SCF24054.1"/>
    <property type="molecule type" value="Genomic_DNA"/>
</dbReference>
<accession>A0A1C4YTR7</accession>
<feature type="transmembrane region" description="Helical" evidence="9">
    <location>
        <begin position="265"/>
        <end position="285"/>
    </location>
</feature>
<comment type="subcellular location">
    <subcellularLocation>
        <location evidence="1">Cell membrane</location>
        <topology evidence="1">Multi-pass membrane protein</topology>
    </subcellularLocation>
</comment>
<dbReference type="GO" id="GO:0005886">
    <property type="term" value="C:plasma membrane"/>
    <property type="evidence" value="ECO:0007669"/>
    <property type="project" value="UniProtKB-SubCell"/>
</dbReference>
<feature type="transmembrane region" description="Helical" evidence="9">
    <location>
        <begin position="150"/>
        <end position="172"/>
    </location>
</feature>
<feature type="transmembrane region" description="Helical" evidence="9">
    <location>
        <begin position="205"/>
        <end position="228"/>
    </location>
</feature>
<gene>
    <name evidence="10" type="ORF">GA0070564_104368</name>
</gene>
<evidence type="ECO:0000256" key="7">
    <source>
        <dbReference type="ARBA" id="ARBA00023136"/>
    </source>
</evidence>
<dbReference type="RefSeq" id="WP_091609482.1">
    <property type="nucleotide sequence ID" value="NZ_FMCX01000004.1"/>
</dbReference>
<organism evidence="10 11">
    <name type="scientific">Micromonospora mirobrigensis</name>
    <dbReference type="NCBI Taxonomy" id="262898"/>
    <lineage>
        <taxon>Bacteria</taxon>
        <taxon>Bacillati</taxon>
        <taxon>Actinomycetota</taxon>
        <taxon>Actinomycetes</taxon>
        <taxon>Micromonosporales</taxon>
        <taxon>Micromonosporaceae</taxon>
        <taxon>Micromonospora</taxon>
    </lineage>
</organism>
<feature type="transmembrane region" description="Helical" evidence="9">
    <location>
        <begin position="66"/>
        <end position="92"/>
    </location>
</feature>
<dbReference type="Proteomes" id="UP000199504">
    <property type="component" value="Unassembled WGS sequence"/>
</dbReference>
<dbReference type="Pfam" id="PF01594">
    <property type="entry name" value="AI-2E_transport"/>
    <property type="match status" value="1"/>
</dbReference>
<evidence type="ECO:0000313" key="10">
    <source>
        <dbReference type="EMBL" id="SCF24054.1"/>
    </source>
</evidence>
<evidence type="ECO:0000256" key="5">
    <source>
        <dbReference type="ARBA" id="ARBA00022692"/>
    </source>
</evidence>
<evidence type="ECO:0000313" key="11">
    <source>
        <dbReference type="Proteomes" id="UP000199504"/>
    </source>
</evidence>
<dbReference type="AlphaFoldDB" id="A0A1C4YTR7"/>
<protein>
    <submittedName>
        <fullName evidence="10">Predicted PurR-regulated permease PerM</fullName>
    </submittedName>
</protein>
<keyword evidence="7 9" id="KW-0472">Membrane</keyword>
<dbReference type="GO" id="GO:0055085">
    <property type="term" value="P:transmembrane transport"/>
    <property type="evidence" value="ECO:0007669"/>
    <property type="project" value="TreeGrafter"/>
</dbReference>
<evidence type="ECO:0000256" key="4">
    <source>
        <dbReference type="ARBA" id="ARBA00022475"/>
    </source>
</evidence>
<feature type="transmembrane region" description="Helical" evidence="9">
    <location>
        <begin position="37"/>
        <end position="54"/>
    </location>
</feature>
<sequence>MSDADDRGTARRALIVIGLVLATVAGLALIWMTRRVLVWLVVAAFFAVALKPLVDRLERRWVRRRALATLLVFLAVFGLLAALGALIVVPLFDEVGRFVDRAPEVYRETRAGRGPFGEVLERLRLRSYLVAHPDQVQRYGSQLRQPAVGVVRGVLTTLAGLLTVIVLAYLMVLEAPKIIRSALGLVGDGAADRLRRIGRECSRTVTGYLTGNLLISVICGGLTFVVLALTGVPFAGVIALLVAVADLIPLVGATLGAIIAAGAGFLHSPTAGIVVLVFFVVYQQVENHLLQPVIMARAVRLNPLTVLVSVLLAAELAGLLGALLAIPAAGVAQILLREFAPAGRWHVPIPAVGAGPDDAEPPGGDHPAGGTR</sequence>
<proteinExistence type="inferred from homology"/>
<feature type="region of interest" description="Disordered" evidence="8">
    <location>
        <begin position="351"/>
        <end position="372"/>
    </location>
</feature>
<keyword evidence="4" id="KW-1003">Cell membrane</keyword>
<keyword evidence="5 9" id="KW-0812">Transmembrane</keyword>
<feature type="transmembrane region" description="Helical" evidence="9">
    <location>
        <begin position="305"/>
        <end position="336"/>
    </location>
</feature>
<keyword evidence="11" id="KW-1185">Reference proteome</keyword>
<keyword evidence="3" id="KW-0813">Transport</keyword>
<feature type="transmembrane region" description="Helical" evidence="9">
    <location>
        <begin position="234"/>
        <end position="258"/>
    </location>
</feature>
<evidence type="ECO:0000256" key="8">
    <source>
        <dbReference type="SAM" id="MobiDB-lite"/>
    </source>
</evidence>
<dbReference type="PANTHER" id="PTHR21716">
    <property type="entry name" value="TRANSMEMBRANE PROTEIN"/>
    <property type="match status" value="1"/>
</dbReference>
<feature type="transmembrane region" description="Helical" evidence="9">
    <location>
        <begin position="12"/>
        <end position="31"/>
    </location>
</feature>
<evidence type="ECO:0000256" key="1">
    <source>
        <dbReference type="ARBA" id="ARBA00004651"/>
    </source>
</evidence>
<evidence type="ECO:0000256" key="2">
    <source>
        <dbReference type="ARBA" id="ARBA00009773"/>
    </source>
</evidence>
<dbReference type="PANTHER" id="PTHR21716:SF53">
    <property type="entry name" value="PERMEASE PERM-RELATED"/>
    <property type="match status" value="1"/>
</dbReference>
<comment type="similarity">
    <text evidence="2">Belongs to the autoinducer-2 exporter (AI-2E) (TC 2.A.86) family.</text>
</comment>